<dbReference type="RefSeq" id="WP_253749890.1">
    <property type="nucleotide sequence ID" value="NZ_JAMZDZ010000001.1"/>
</dbReference>
<protein>
    <submittedName>
        <fullName evidence="2">DUF2188 domain-containing protein</fullName>
    </submittedName>
</protein>
<reference evidence="3" key="1">
    <citation type="journal article" date="2019" name="Int. J. Syst. Evol. Microbiol.">
        <title>The Global Catalogue of Microorganisms (GCM) 10K type strain sequencing project: providing services to taxonomists for standard genome sequencing and annotation.</title>
        <authorList>
            <consortium name="The Broad Institute Genomics Platform"/>
            <consortium name="The Broad Institute Genome Sequencing Center for Infectious Disease"/>
            <person name="Wu L."/>
            <person name="Ma J."/>
        </authorList>
    </citation>
    <scope>NUCLEOTIDE SEQUENCE [LARGE SCALE GENOMIC DNA]</scope>
    <source>
        <strain evidence="3">CGMCC 4.7289</strain>
    </source>
</reference>
<proteinExistence type="predicted"/>
<feature type="region of interest" description="Disordered" evidence="1">
    <location>
        <begin position="39"/>
        <end position="61"/>
    </location>
</feature>
<dbReference type="InterPro" id="IPR018691">
    <property type="entry name" value="DUF2188"/>
</dbReference>
<comment type="caution">
    <text evidence="2">The sequence shown here is derived from an EMBL/GenBank/DDBJ whole genome shotgun (WGS) entry which is preliminary data.</text>
</comment>
<accession>A0ABV8LNL6</accession>
<feature type="compositionally biased region" description="Basic and acidic residues" evidence="1">
    <location>
        <begin position="41"/>
        <end position="51"/>
    </location>
</feature>
<dbReference type="Pfam" id="PF09954">
    <property type="entry name" value="DUF2188"/>
    <property type="match status" value="1"/>
</dbReference>
<evidence type="ECO:0000256" key="1">
    <source>
        <dbReference type="SAM" id="MobiDB-lite"/>
    </source>
</evidence>
<name>A0ABV8LNL6_9ACTN</name>
<gene>
    <name evidence="2" type="ORF">ACFOZ4_15610</name>
</gene>
<evidence type="ECO:0000313" key="3">
    <source>
        <dbReference type="Proteomes" id="UP001595816"/>
    </source>
</evidence>
<dbReference type="Proteomes" id="UP001595816">
    <property type="component" value="Unassembled WGS sequence"/>
</dbReference>
<keyword evidence="3" id="KW-1185">Reference proteome</keyword>
<sequence>MRQIEYRVLPDGESWQVRRDGEMVSRHETRADAVAAGRLAARGEKPSRLHIQDTPPGRPRT</sequence>
<dbReference type="EMBL" id="JBHSAY010000008">
    <property type="protein sequence ID" value="MFC4132036.1"/>
    <property type="molecule type" value="Genomic_DNA"/>
</dbReference>
<evidence type="ECO:0000313" key="2">
    <source>
        <dbReference type="EMBL" id="MFC4132036.1"/>
    </source>
</evidence>
<organism evidence="2 3">
    <name type="scientific">Hamadaea flava</name>
    <dbReference type="NCBI Taxonomy" id="1742688"/>
    <lineage>
        <taxon>Bacteria</taxon>
        <taxon>Bacillati</taxon>
        <taxon>Actinomycetota</taxon>
        <taxon>Actinomycetes</taxon>
        <taxon>Micromonosporales</taxon>
        <taxon>Micromonosporaceae</taxon>
        <taxon>Hamadaea</taxon>
    </lineage>
</organism>